<dbReference type="Proteomes" id="UP000244722">
    <property type="component" value="Unassembled WGS sequence"/>
</dbReference>
<dbReference type="GO" id="GO:0004674">
    <property type="term" value="F:protein serine/threonine kinase activity"/>
    <property type="evidence" value="ECO:0007669"/>
    <property type="project" value="TreeGrafter"/>
</dbReference>
<dbReference type="Pfam" id="PF00069">
    <property type="entry name" value="Pkinase"/>
    <property type="match status" value="1"/>
</dbReference>
<feature type="region of interest" description="Disordered" evidence="1">
    <location>
        <begin position="310"/>
        <end position="603"/>
    </location>
</feature>
<dbReference type="PROSITE" id="PS00108">
    <property type="entry name" value="PROTEIN_KINASE_ST"/>
    <property type="match status" value="1"/>
</dbReference>
<dbReference type="GO" id="GO:0005524">
    <property type="term" value="F:ATP binding"/>
    <property type="evidence" value="ECO:0007669"/>
    <property type="project" value="InterPro"/>
</dbReference>
<dbReference type="PANTHER" id="PTHR44167">
    <property type="entry name" value="OVARIAN-SPECIFIC SERINE/THREONINE-PROTEIN KINASE LOK-RELATED"/>
    <property type="match status" value="1"/>
</dbReference>
<keyword evidence="3" id="KW-0418">Kinase</keyword>
<dbReference type="SMART" id="SM00220">
    <property type="entry name" value="S_TKc"/>
    <property type="match status" value="1"/>
</dbReference>
<feature type="compositionally biased region" description="Low complexity" evidence="1">
    <location>
        <begin position="535"/>
        <end position="570"/>
    </location>
</feature>
<evidence type="ECO:0000256" key="1">
    <source>
        <dbReference type="SAM" id="MobiDB-lite"/>
    </source>
</evidence>
<feature type="domain" description="Protein kinase" evidence="2">
    <location>
        <begin position="42"/>
        <end position="305"/>
    </location>
</feature>
<dbReference type="InterPro" id="IPR008271">
    <property type="entry name" value="Ser/Thr_kinase_AS"/>
</dbReference>
<feature type="compositionally biased region" description="Polar residues" evidence="1">
    <location>
        <begin position="476"/>
        <end position="534"/>
    </location>
</feature>
<organism evidence="3 4">
    <name type="scientific">Tuber borchii</name>
    <name type="common">White truffle</name>
    <dbReference type="NCBI Taxonomy" id="42251"/>
    <lineage>
        <taxon>Eukaryota</taxon>
        <taxon>Fungi</taxon>
        <taxon>Dikarya</taxon>
        <taxon>Ascomycota</taxon>
        <taxon>Pezizomycotina</taxon>
        <taxon>Pezizomycetes</taxon>
        <taxon>Pezizales</taxon>
        <taxon>Tuberaceae</taxon>
        <taxon>Tuber</taxon>
    </lineage>
</organism>
<comment type="caution">
    <text evidence="3">The sequence shown here is derived from an EMBL/GenBank/DDBJ whole genome shotgun (WGS) entry which is preliminary data.</text>
</comment>
<proteinExistence type="predicted"/>
<evidence type="ECO:0000259" key="2">
    <source>
        <dbReference type="PROSITE" id="PS50011"/>
    </source>
</evidence>
<keyword evidence="4" id="KW-1185">Reference proteome</keyword>
<sequence length="603" mass="66594">MDTAQSDLVEWYKLETEFFQDHVRHTKYVEEENSYKKVKEDWRNCGELGAGGFGVVNKQVEGTTGRYRAVKTIDKRRLPPKLDYYRELQIMGLLAKRPELFVKFLGWFDEPETIYIAMEYLPEGDLTKHISSPLPQATVQTISKQILEGLKVMHQKGIAHRDLKPANIFVVSMSPVRVKLGDFGISKRIRPEATTDFVTQVSTQIYGAPEVLGVDSNRETSVYTNAVDIWSLGCVIYELLAGAPLFASAFEVSRYFFGKRPFPEDTLKGLPTPTDDAGISLLKSMLTIEPEDRPTAAGALGNAWFAGLKSDDEDCEDDQDEMTQSGNEGTYNKESEGKLTTRDLPRSQWGGNPTARKPEADAAMTMQGAEEKADPQYSTIMSPRPPASDPPTLDLDPYRENIAQPTLGASGLGRYTPKREAPASDSLTRNADWRTYPAQQSEVRSDDSEASEDGSLQNPTSNARSGGSDPIVNPMKNPNTRQNSNAGLNPNAGWNPNQNPNVGWNPNQNPNVGWNPNQNPNSGWSPNQNPNVGWNPNQNPNASSNPNWNPNVNSNPNQNPNAGSNPNQNPNLPPWALKTGGSPNAVWNFSAPGNRNRGQIDSY</sequence>
<reference evidence="3 4" key="1">
    <citation type="submission" date="2017-04" db="EMBL/GenBank/DDBJ databases">
        <title>Draft genome sequence of Tuber borchii Vittad., a whitish edible truffle.</title>
        <authorList>
            <consortium name="DOE Joint Genome Institute"/>
            <person name="Murat C."/>
            <person name="Kuo A."/>
            <person name="Barry K.W."/>
            <person name="Clum A."/>
            <person name="Dockter R.B."/>
            <person name="Fauchery L."/>
            <person name="Iotti M."/>
            <person name="Kohler A."/>
            <person name="Labutti K."/>
            <person name="Lindquist E.A."/>
            <person name="Lipzen A."/>
            <person name="Ohm R.A."/>
            <person name="Wang M."/>
            <person name="Grigoriev I.V."/>
            <person name="Zambonelli A."/>
            <person name="Martin F.M."/>
        </authorList>
    </citation>
    <scope>NUCLEOTIDE SEQUENCE [LARGE SCALE GENOMIC DNA]</scope>
    <source>
        <strain evidence="3 4">Tbo3840</strain>
    </source>
</reference>
<feature type="compositionally biased region" description="Basic and acidic residues" evidence="1">
    <location>
        <begin position="331"/>
        <end position="345"/>
    </location>
</feature>
<feature type="compositionally biased region" description="Polar residues" evidence="1">
    <location>
        <begin position="454"/>
        <end position="465"/>
    </location>
</feature>
<dbReference type="InterPro" id="IPR000719">
    <property type="entry name" value="Prot_kinase_dom"/>
</dbReference>
<dbReference type="EMBL" id="NESQ01000198">
    <property type="protein sequence ID" value="PUU76160.1"/>
    <property type="molecule type" value="Genomic_DNA"/>
</dbReference>
<dbReference type="SUPFAM" id="SSF56112">
    <property type="entry name" value="Protein kinase-like (PK-like)"/>
    <property type="match status" value="1"/>
</dbReference>
<dbReference type="PANTHER" id="PTHR44167:SF24">
    <property type="entry name" value="SERINE_THREONINE-PROTEIN KINASE CHK2"/>
    <property type="match status" value="1"/>
</dbReference>
<dbReference type="GO" id="GO:0051598">
    <property type="term" value="P:meiotic recombination checkpoint signaling"/>
    <property type="evidence" value="ECO:0007669"/>
    <property type="project" value="TreeGrafter"/>
</dbReference>
<dbReference type="Gene3D" id="1.10.510.10">
    <property type="entry name" value="Transferase(Phosphotransferase) domain 1"/>
    <property type="match status" value="1"/>
</dbReference>
<dbReference type="InterPro" id="IPR011009">
    <property type="entry name" value="Kinase-like_dom_sf"/>
</dbReference>
<keyword evidence="3" id="KW-0808">Transferase</keyword>
<name>A0A2T6ZKY9_TUBBO</name>
<protein>
    <submittedName>
        <fullName evidence="3">Kinase-like domain-containing protein</fullName>
    </submittedName>
</protein>
<gene>
    <name evidence="3" type="ORF">B9Z19DRAFT_1066844</name>
</gene>
<dbReference type="Gene3D" id="3.30.200.20">
    <property type="entry name" value="Phosphorylase Kinase, domain 1"/>
    <property type="match status" value="1"/>
</dbReference>
<evidence type="ECO:0000313" key="3">
    <source>
        <dbReference type="EMBL" id="PUU76160.1"/>
    </source>
</evidence>
<accession>A0A2T6ZKY9</accession>
<feature type="compositionally biased region" description="Polar residues" evidence="1">
    <location>
        <begin position="581"/>
        <end position="603"/>
    </location>
</feature>
<dbReference type="PROSITE" id="PS50011">
    <property type="entry name" value="PROTEIN_KINASE_DOM"/>
    <property type="match status" value="1"/>
</dbReference>
<dbReference type="AlphaFoldDB" id="A0A2T6ZKY9"/>
<evidence type="ECO:0000313" key="4">
    <source>
        <dbReference type="Proteomes" id="UP000244722"/>
    </source>
</evidence>
<dbReference type="OrthoDB" id="10252171at2759"/>
<dbReference type="GO" id="GO:0005737">
    <property type="term" value="C:cytoplasm"/>
    <property type="evidence" value="ECO:0007669"/>
    <property type="project" value="TreeGrafter"/>
</dbReference>
<feature type="compositionally biased region" description="Acidic residues" evidence="1">
    <location>
        <begin position="311"/>
        <end position="321"/>
    </location>
</feature>
<dbReference type="STRING" id="42251.A0A2T6ZKY9"/>
<dbReference type="GO" id="GO:0005634">
    <property type="term" value="C:nucleus"/>
    <property type="evidence" value="ECO:0007669"/>
    <property type="project" value="TreeGrafter"/>
</dbReference>